<accession>A0A1V1NZI5</accession>
<evidence type="ECO:0008006" key="4">
    <source>
        <dbReference type="Google" id="ProtNLM"/>
    </source>
</evidence>
<sequence>MKKLIISVLLLYSSICYANKLVYDANNQYLGELMEIENRENLQVLKDNYLIAIVVDRYADHQYATVLVLYQGIKNN</sequence>
<dbReference type="EMBL" id="ATBP01001143">
    <property type="protein sequence ID" value="ETR67958.1"/>
    <property type="molecule type" value="Genomic_DNA"/>
</dbReference>
<keyword evidence="1" id="KW-0732">Signal</keyword>
<evidence type="ECO:0000256" key="1">
    <source>
        <dbReference type="SAM" id="SignalP"/>
    </source>
</evidence>
<proteinExistence type="predicted"/>
<gene>
    <name evidence="2" type="ORF">OMM_11034</name>
</gene>
<name>A0A1V1NZI5_9BACT</name>
<organism evidence="2 3">
    <name type="scientific">Candidatus Magnetoglobus multicellularis str. Araruama</name>
    <dbReference type="NCBI Taxonomy" id="890399"/>
    <lineage>
        <taxon>Bacteria</taxon>
        <taxon>Pseudomonadati</taxon>
        <taxon>Thermodesulfobacteriota</taxon>
        <taxon>Desulfobacteria</taxon>
        <taxon>Desulfobacterales</taxon>
        <taxon>Desulfobacteraceae</taxon>
        <taxon>Candidatus Magnetoglobus</taxon>
    </lineage>
</organism>
<evidence type="ECO:0000313" key="3">
    <source>
        <dbReference type="Proteomes" id="UP000189670"/>
    </source>
</evidence>
<evidence type="ECO:0000313" key="2">
    <source>
        <dbReference type="EMBL" id="ETR67958.1"/>
    </source>
</evidence>
<protein>
    <recommendedName>
        <fullName evidence="4">PRC-barrel domain-containing protein</fullName>
    </recommendedName>
</protein>
<comment type="caution">
    <text evidence="2">The sequence shown here is derived from an EMBL/GenBank/DDBJ whole genome shotgun (WGS) entry which is preliminary data.</text>
</comment>
<feature type="chain" id="PRO_5010696544" description="PRC-barrel domain-containing protein" evidence="1">
    <location>
        <begin position="19"/>
        <end position="76"/>
    </location>
</feature>
<dbReference type="Proteomes" id="UP000189670">
    <property type="component" value="Unassembled WGS sequence"/>
</dbReference>
<feature type="signal peptide" evidence="1">
    <location>
        <begin position="1"/>
        <end position="18"/>
    </location>
</feature>
<dbReference type="AlphaFoldDB" id="A0A1V1NZI5"/>
<reference evidence="3" key="1">
    <citation type="submission" date="2012-11" db="EMBL/GenBank/DDBJ databases">
        <authorList>
            <person name="Lucero-Rivera Y.E."/>
            <person name="Tovar-Ramirez D."/>
        </authorList>
    </citation>
    <scope>NUCLEOTIDE SEQUENCE [LARGE SCALE GENOMIC DNA]</scope>
    <source>
        <strain evidence="3">Araruama</strain>
    </source>
</reference>